<dbReference type="Gene3D" id="3.40.30.10">
    <property type="entry name" value="Glutaredoxin"/>
    <property type="match status" value="1"/>
</dbReference>
<dbReference type="GO" id="GO:0016209">
    <property type="term" value="F:antioxidant activity"/>
    <property type="evidence" value="ECO:0007669"/>
    <property type="project" value="InterPro"/>
</dbReference>
<proteinExistence type="predicted"/>
<organism evidence="3 4">
    <name type="scientific">Guptibacillus hwajinpoensis</name>
    <dbReference type="NCBI Taxonomy" id="208199"/>
    <lineage>
        <taxon>Bacteria</taxon>
        <taxon>Bacillati</taxon>
        <taxon>Bacillota</taxon>
        <taxon>Bacilli</taxon>
        <taxon>Bacillales</taxon>
        <taxon>Guptibacillaceae</taxon>
        <taxon>Guptibacillus</taxon>
    </lineage>
</organism>
<evidence type="ECO:0000313" key="3">
    <source>
        <dbReference type="EMBL" id="MYL64552.1"/>
    </source>
</evidence>
<reference evidence="3 4" key="1">
    <citation type="submission" date="2019-11" db="EMBL/GenBank/DDBJ databases">
        <title>Genome sequences of 17 halophilic strains isolated from different environments.</title>
        <authorList>
            <person name="Furrow R.E."/>
        </authorList>
    </citation>
    <scope>NUCLEOTIDE SEQUENCE [LARGE SCALE GENOMIC DNA]</scope>
    <source>
        <strain evidence="3 4">22506_14_FS</strain>
    </source>
</reference>
<dbReference type="AlphaFoldDB" id="A0A845F0R7"/>
<dbReference type="GO" id="GO:0016491">
    <property type="term" value="F:oxidoreductase activity"/>
    <property type="evidence" value="ECO:0007669"/>
    <property type="project" value="InterPro"/>
</dbReference>
<dbReference type="SUPFAM" id="SSF52833">
    <property type="entry name" value="Thioredoxin-like"/>
    <property type="match status" value="1"/>
</dbReference>
<dbReference type="InterPro" id="IPR036249">
    <property type="entry name" value="Thioredoxin-like_sf"/>
</dbReference>
<feature type="domain" description="Alkyl hydroperoxide reductase subunit C/ Thiol specific antioxidant" evidence="2">
    <location>
        <begin position="55"/>
        <end position="98"/>
    </location>
</feature>
<protein>
    <submittedName>
        <fullName evidence="3">Redoxin domain-containing protein</fullName>
    </submittedName>
</protein>
<dbReference type="Proteomes" id="UP000447833">
    <property type="component" value="Unassembled WGS sequence"/>
</dbReference>
<name>A0A845F0R7_9BACL</name>
<keyword evidence="1" id="KW-1015">Disulfide bond</keyword>
<comment type="caution">
    <text evidence="3">The sequence shown here is derived from an EMBL/GenBank/DDBJ whole genome shotgun (WGS) entry which is preliminary data.</text>
</comment>
<evidence type="ECO:0000259" key="2">
    <source>
        <dbReference type="Pfam" id="PF00578"/>
    </source>
</evidence>
<dbReference type="EMBL" id="WMEY01000004">
    <property type="protein sequence ID" value="MYL64552.1"/>
    <property type="molecule type" value="Genomic_DNA"/>
</dbReference>
<evidence type="ECO:0000256" key="1">
    <source>
        <dbReference type="ARBA" id="ARBA00023157"/>
    </source>
</evidence>
<accession>A0A845F0R7</accession>
<dbReference type="Pfam" id="PF00578">
    <property type="entry name" value="AhpC-TSA"/>
    <property type="match status" value="1"/>
</dbReference>
<sequence>MRTEGFFNKEEALCLFVRRKKTINLFSSHILPVKRGGNKVNEKQSCSLPNCAQTNDPAPLFRAEAYDPIGRKFKEINLEDYKGKWVILFFYSSDFTFV</sequence>
<gene>
    <name evidence="3" type="ORF">GLW07_14430</name>
</gene>
<evidence type="ECO:0000313" key="4">
    <source>
        <dbReference type="Proteomes" id="UP000447833"/>
    </source>
</evidence>
<dbReference type="InterPro" id="IPR000866">
    <property type="entry name" value="AhpC/TSA"/>
</dbReference>